<reference evidence="10 11" key="1">
    <citation type="journal article" date="2010" name="Stand. Genomic Sci.">
        <title>Non-contiguous finished genome sequence of Aminomonas paucivorans type strain (GLU-3).</title>
        <authorList>
            <person name="Pitluck S."/>
            <person name="Yasawong M."/>
            <person name="Held B."/>
            <person name="Lapidus A."/>
            <person name="Nolan M."/>
            <person name="Copeland A."/>
            <person name="Lucas S."/>
            <person name="Del Rio T.G."/>
            <person name="Tice H."/>
            <person name="Cheng J.F."/>
            <person name="Chertkov O."/>
            <person name="Goodwin L."/>
            <person name="Tapia R."/>
            <person name="Han C."/>
            <person name="Liolios K."/>
            <person name="Ivanova N."/>
            <person name="Mavromatis K."/>
            <person name="Ovchinnikova G."/>
            <person name="Pati A."/>
            <person name="Chen A."/>
            <person name="Palaniappan K."/>
            <person name="Land M."/>
            <person name="Hauser L."/>
            <person name="Chang Y.J."/>
            <person name="Jeffries C.D."/>
            <person name="Pukall R."/>
            <person name="Spring S."/>
            <person name="Rohde M."/>
            <person name="Sikorski J."/>
            <person name="Goker M."/>
            <person name="Woyke T."/>
            <person name="Bristow J."/>
            <person name="Eisen J.A."/>
            <person name="Markowitz V."/>
            <person name="Hugenholtz P."/>
            <person name="Kyrpides N.C."/>
            <person name="Klenk H.P."/>
        </authorList>
    </citation>
    <scope>NUCLEOTIDE SEQUENCE [LARGE SCALE GENOMIC DNA]</scope>
    <source>
        <strain evidence="10 11">DSM 12260</strain>
    </source>
</reference>
<evidence type="ECO:0000256" key="7">
    <source>
        <dbReference type="ARBA" id="ARBA00048670"/>
    </source>
</evidence>
<dbReference type="OrthoDB" id="9787365at2"/>
<feature type="domain" description="ACT" evidence="9">
    <location>
        <begin position="4"/>
        <end position="78"/>
    </location>
</feature>
<dbReference type="PROSITE" id="PS51671">
    <property type="entry name" value="ACT"/>
    <property type="match status" value="1"/>
</dbReference>
<proteinExistence type="inferred from homology"/>
<dbReference type="RefSeq" id="WP_006300267.1">
    <property type="nucleotide sequence ID" value="NZ_CM001022.1"/>
</dbReference>
<sequence length="179" mass="19729">MKCTLSVLTEDHPGVLMRIAGLIYRRGYNIESLSVGRTDTTGFSRFTVVVEADERGMSLLAKQLERLVEVVTVEELSRSKYVERWLSLIKVRAPLEVRPHVLQTAEVFRCRVVDMGTDAVTLEVTGDQGKMEACMEAFRPYGVLEVAGSGAVGMQRTGFAATLPFSEEIPLRLSCAGIS</sequence>
<dbReference type="InterPro" id="IPR004789">
    <property type="entry name" value="Acetalactate_synth_ssu"/>
</dbReference>
<evidence type="ECO:0000313" key="10">
    <source>
        <dbReference type="EMBL" id="EFQ23105.1"/>
    </source>
</evidence>
<comment type="function">
    <text evidence="8">Catalyzes the conversion of 2 pyruvate molecules into acetolactate in the first common step of the biosynthetic pathway of the branched-amino acids such as leucine, isoleucine, and valine.</text>
</comment>
<dbReference type="eggNOG" id="COG0440">
    <property type="taxonomic scope" value="Bacteria"/>
</dbReference>
<dbReference type="Pfam" id="PF10369">
    <property type="entry name" value="ALS_ss_C"/>
    <property type="match status" value="1"/>
</dbReference>
<dbReference type="Pfam" id="PF22629">
    <property type="entry name" value="ACT_AHAS_ss"/>
    <property type="match status" value="1"/>
</dbReference>
<keyword evidence="6 8" id="KW-0100">Branched-chain amino acid biosynthesis</keyword>
<dbReference type="UniPathway" id="UPA00049">
    <property type="reaction ID" value="UER00059"/>
</dbReference>
<organism evidence="10 11">
    <name type="scientific">Aminomonas paucivorans DSM 12260</name>
    <dbReference type="NCBI Taxonomy" id="584708"/>
    <lineage>
        <taxon>Bacteria</taxon>
        <taxon>Thermotogati</taxon>
        <taxon>Synergistota</taxon>
        <taxon>Synergistia</taxon>
        <taxon>Synergistales</taxon>
        <taxon>Synergistaceae</taxon>
        <taxon>Aminomonas</taxon>
    </lineage>
</organism>
<comment type="pathway">
    <text evidence="2 8">Amino-acid biosynthesis; L-valine biosynthesis; L-valine from pyruvate: step 1/4.</text>
</comment>
<evidence type="ECO:0000256" key="8">
    <source>
        <dbReference type="RuleBase" id="RU368092"/>
    </source>
</evidence>
<dbReference type="NCBIfam" id="TIGR00119">
    <property type="entry name" value="acolac_sm"/>
    <property type="match status" value="1"/>
</dbReference>
<evidence type="ECO:0000259" key="9">
    <source>
        <dbReference type="PROSITE" id="PS51671"/>
    </source>
</evidence>
<dbReference type="PANTHER" id="PTHR30239">
    <property type="entry name" value="ACETOLACTATE SYNTHASE SMALL SUBUNIT"/>
    <property type="match status" value="1"/>
</dbReference>
<evidence type="ECO:0000256" key="4">
    <source>
        <dbReference type="ARBA" id="ARBA00011744"/>
    </source>
</evidence>
<keyword evidence="8 10" id="KW-0808">Transferase</keyword>
<evidence type="ECO:0000256" key="3">
    <source>
        <dbReference type="ARBA" id="ARBA00006341"/>
    </source>
</evidence>
<dbReference type="InterPro" id="IPR019455">
    <property type="entry name" value="Acetolactate_synth_ssu_C"/>
</dbReference>
<name>E3CUE6_9BACT</name>
<keyword evidence="11" id="KW-1185">Reference proteome</keyword>
<dbReference type="InterPro" id="IPR045865">
    <property type="entry name" value="ACT-like_dom_sf"/>
</dbReference>
<dbReference type="GO" id="GO:0009097">
    <property type="term" value="P:isoleucine biosynthetic process"/>
    <property type="evidence" value="ECO:0007669"/>
    <property type="project" value="UniProtKB-UniRule"/>
</dbReference>
<gene>
    <name evidence="10" type="ORF">Apau_0676</name>
</gene>
<accession>E3CUE6</accession>
<dbReference type="Gene3D" id="3.30.70.1150">
    <property type="entry name" value="ACT-like. Chain A, domain 2"/>
    <property type="match status" value="1"/>
</dbReference>
<dbReference type="CDD" id="cd04878">
    <property type="entry name" value="ACT_AHAS"/>
    <property type="match status" value="1"/>
</dbReference>
<dbReference type="GO" id="GO:1990610">
    <property type="term" value="F:acetolactate synthase regulator activity"/>
    <property type="evidence" value="ECO:0007669"/>
    <property type="project" value="UniProtKB-UniRule"/>
</dbReference>
<evidence type="ECO:0000256" key="5">
    <source>
        <dbReference type="ARBA" id="ARBA00022605"/>
    </source>
</evidence>
<comment type="catalytic activity">
    <reaction evidence="7 8">
        <text>2 pyruvate + H(+) = (2S)-2-acetolactate + CO2</text>
        <dbReference type="Rhea" id="RHEA:25249"/>
        <dbReference type="ChEBI" id="CHEBI:15361"/>
        <dbReference type="ChEBI" id="CHEBI:15378"/>
        <dbReference type="ChEBI" id="CHEBI:16526"/>
        <dbReference type="ChEBI" id="CHEBI:58476"/>
        <dbReference type="EC" id="2.2.1.6"/>
    </reaction>
</comment>
<dbReference type="AlphaFoldDB" id="E3CUE6"/>
<dbReference type="InterPro" id="IPR054480">
    <property type="entry name" value="AHAS_small-like_ACT"/>
</dbReference>
<dbReference type="PANTHER" id="PTHR30239:SF0">
    <property type="entry name" value="ACETOLACTATE SYNTHASE SMALL SUBUNIT 1, CHLOROPLASTIC"/>
    <property type="match status" value="1"/>
</dbReference>
<dbReference type="InterPro" id="IPR002912">
    <property type="entry name" value="ACT_dom"/>
</dbReference>
<dbReference type="InterPro" id="IPR039557">
    <property type="entry name" value="AHAS_ACT"/>
</dbReference>
<dbReference type="UniPathway" id="UPA00047">
    <property type="reaction ID" value="UER00055"/>
</dbReference>
<dbReference type="SUPFAM" id="SSF55021">
    <property type="entry name" value="ACT-like"/>
    <property type="match status" value="2"/>
</dbReference>
<dbReference type="GO" id="GO:0005829">
    <property type="term" value="C:cytosol"/>
    <property type="evidence" value="ECO:0007669"/>
    <property type="project" value="TreeGrafter"/>
</dbReference>
<comment type="pathway">
    <text evidence="1 8">Amino-acid biosynthesis; L-isoleucine biosynthesis; L-isoleucine from 2-oxobutanoate: step 1/4.</text>
</comment>
<dbReference type="HOGENOM" id="CLU_055003_1_3_0"/>
<dbReference type="EC" id="2.2.1.6" evidence="8"/>
<comment type="similarity">
    <text evidence="3 8">Belongs to the acetolactate synthase small subunit family.</text>
</comment>
<dbReference type="GO" id="GO:0009099">
    <property type="term" value="P:L-valine biosynthetic process"/>
    <property type="evidence" value="ECO:0007669"/>
    <property type="project" value="UniProtKB-UniRule"/>
</dbReference>
<dbReference type="PaxDb" id="584708-Apau_0676"/>
<evidence type="ECO:0000256" key="1">
    <source>
        <dbReference type="ARBA" id="ARBA00004974"/>
    </source>
</evidence>
<evidence type="ECO:0000256" key="6">
    <source>
        <dbReference type="ARBA" id="ARBA00023304"/>
    </source>
</evidence>
<dbReference type="Gene3D" id="3.30.70.260">
    <property type="match status" value="1"/>
</dbReference>
<dbReference type="EMBL" id="CM001022">
    <property type="protein sequence ID" value="EFQ23105.1"/>
    <property type="molecule type" value="Genomic_DNA"/>
</dbReference>
<protein>
    <recommendedName>
        <fullName evidence="8">Acetolactate synthase small subunit</fullName>
        <shortName evidence="8">AHAS</shortName>
        <shortName evidence="8">ALS</shortName>
        <ecNumber evidence="8">2.2.1.6</ecNumber>
    </recommendedName>
    <alternativeName>
        <fullName evidence="8">Acetohydroxy-acid synthase small subunit</fullName>
    </alternativeName>
</protein>
<dbReference type="Proteomes" id="UP000005096">
    <property type="component" value="Chromosome"/>
</dbReference>
<dbReference type="NCBIfam" id="NF008864">
    <property type="entry name" value="PRK11895.1"/>
    <property type="match status" value="1"/>
</dbReference>
<comment type="subunit">
    <text evidence="4 8">Dimer of large and small chains.</text>
</comment>
<dbReference type="GO" id="GO:0003984">
    <property type="term" value="F:acetolactate synthase activity"/>
    <property type="evidence" value="ECO:0007669"/>
    <property type="project" value="UniProtKB-UniRule"/>
</dbReference>
<evidence type="ECO:0000256" key="2">
    <source>
        <dbReference type="ARBA" id="ARBA00005025"/>
    </source>
</evidence>
<dbReference type="STRING" id="584708.Apau_0676"/>
<evidence type="ECO:0000313" key="11">
    <source>
        <dbReference type="Proteomes" id="UP000005096"/>
    </source>
</evidence>
<dbReference type="InterPro" id="IPR027271">
    <property type="entry name" value="Acetolactate_synth/TF_NikR_C"/>
</dbReference>
<keyword evidence="5 8" id="KW-0028">Amino-acid biosynthesis</keyword>